<dbReference type="SMART" id="SM00184">
    <property type="entry name" value="RING"/>
    <property type="match status" value="1"/>
</dbReference>
<name>A0A0J1B063_9TREE</name>
<dbReference type="GO" id="GO:0016567">
    <property type="term" value="P:protein ubiquitination"/>
    <property type="evidence" value="ECO:0007669"/>
    <property type="project" value="TreeGrafter"/>
</dbReference>
<dbReference type="GeneID" id="28986650"/>
<dbReference type="PANTHER" id="PTHR16079:SF4">
    <property type="entry name" value="E3 UBIQUITIN-PROTEIN LIGASE CHFR"/>
    <property type="match status" value="1"/>
</dbReference>
<dbReference type="PROSITE" id="PS50089">
    <property type="entry name" value="ZF_RING_2"/>
    <property type="match status" value="1"/>
</dbReference>
<dbReference type="PANTHER" id="PTHR16079">
    <property type="entry name" value="UBIQUITIN LIGASE PROTEIN CHFR"/>
    <property type="match status" value="1"/>
</dbReference>
<dbReference type="RefSeq" id="XP_018277465.1">
    <property type="nucleotide sequence ID" value="XM_018426047.1"/>
</dbReference>
<evidence type="ECO:0000313" key="8">
    <source>
        <dbReference type="Proteomes" id="UP000053611"/>
    </source>
</evidence>
<dbReference type="Pfam" id="PF00097">
    <property type="entry name" value="zf-C3HC4"/>
    <property type="match status" value="1"/>
</dbReference>
<keyword evidence="3" id="KW-0862">Zinc</keyword>
<sequence length="546" mass="59261">MSAPVADPTDLATPPPQGTLSLPSSNGRTRSRDEYDADSDSEPASSPHPPKMPRTDQEDAEEEEVSAPSSDPTILRLIEELECGMCAGLYIDPVALNGCGHTFCGSCVTQWIASIPRFPLALLPGDPVPNPIACPQCRHAPIQTATPSRMAKTMSDLLLQVHPGVARPANEIVQARALYNPSGSKSVLKFPTPPAAPRMQERDYWRPCRWCYSADRGWKCPVPVARFEVPDERPLCVRADGVPPEGHRLCAGCERLSPAHAPTSASCGLCGEGYCGDIQTNCDCGPVSASKPSVQYNALSAMLEDLPSDMLLMAFKDNWTEMYNLGVYIAANPEGNSTPNIYKAIIDWLRSPEGIDSGGVLGLMTRADIGIRLRQGAADEMQQCVMPVEAGAAEENICSNCADELLCSGIFEWWMRQLQKPEVAEKMPANIKGRPNCKFGRKCARQDVDAHSKKYNHICEALPAEEADKLHQDDTMPAGAVGGPNDPAPSRRHRRHRAEADTDSEGDESDGGDAHHRDLDLIHHGYRSSYRGHAIAARGRNSAPDP</sequence>
<organism evidence="7 8">
    <name type="scientific">Cutaneotrichosporon oleaginosum</name>
    <dbReference type="NCBI Taxonomy" id="879819"/>
    <lineage>
        <taxon>Eukaryota</taxon>
        <taxon>Fungi</taxon>
        <taxon>Dikarya</taxon>
        <taxon>Basidiomycota</taxon>
        <taxon>Agaricomycotina</taxon>
        <taxon>Tremellomycetes</taxon>
        <taxon>Trichosporonales</taxon>
        <taxon>Trichosporonaceae</taxon>
        <taxon>Cutaneotrichosporon</taxon>
    </lineage>
</organism>
<dbReference type="InterPro" id="IPR018957">
    <property type="entry name" value="Znf_C3HC4_RING-type"/>
</dbReference>
<evidence type="ECO:0000256" key="3">
    <source>
        <dbReference type="ARBA" id="ARBA00022833"/>
    </source>
</evidence>
<evidence type="ECO:0000256" key="5">
    <source>
        <dbReference type="SAM" id="MobiDB-lite"/>
    </source>
</evidence>
<feature type="domain" description="RING-type" evidence="6">
    <location>
        <begin position="83"/>
        <end position="138"/>
    </location>
</feature>
<dbReference type="GO" id="GO:0006511">
    <property type="term" value="P:ubiquitin-dependent protein catabolic process"/>
    <property type="evidence" value="ECO:0007669"/>
    <property type="project" value="TreeGrafter"/>
</dbReference>
<dbReference type="Gene3D" id="3.30.40.10">
    <property type="entry name" value="Zinc/RING finger domain, C3HC4 (zinc finger)"/>
    <property type="match status" value="1"/>
</dbReference>
<dbReference type="PROSITE" id="PS00518">
    <property type="entry name" value="ZF_RING_1"/>
    <property type="match status" value="1"/>
</dbReference>
<dbReference type="InterPro" id="IPR013083">
    <property type="entry name" value="Znf_RING/FYVE/PHD"/>
</dbReference>
<dbReference type="Proteomes" id="UP000053611">
    <property type="component" value="Unassembled WGS sequence"/>
</dbReference>
<proteinExistence type="predicted"/>
<dbReference type="InterPro" id="IPR001841">
    <property type="entry name" value="Znf_RING"/>
</dbReference>
<gene>
    <name evidence="7" type="ORF">CC85DRAFT_313014</name>
</gene>
<dbReference type="InterPro" id="IPR052256">
    <property type="entry name" value="E3_ubiquitin-ligase_CHFR"/>
</dbReference>
<evidence type="ECO:0000256" key="4">
    <source>
        <dbReference type="PROSITE-ProRule" id="PRU00175"/>
    </source>
</evidence>
<keyword evidence="8" id="KW-1185">Reference proteome</keyword>
<evidence type="ECO:0000259" key="6">
    <source>
        <dbReference type="PROSITE" id="PS50089"/>
    </source>
</evidence>
<dbReference type="GO" id="GO:0008270">
    <property type="term" value="F:zinc ion binding"/>
    <property type="evidence" value="ECO:0007669"/>
    <property type="project" value="UniProtKB-KW"/>
</dbReference>
<dbReference type="GO" id="GO:0005634">
    <property type="term" value="C:nucleus"/>
    <property type="evidence" value="ECO:0007669"/>
    <property type="project" value="TreeGrafter"/>
</dbReference>
<keyword evidence="2 4" id="KW-0863">Zinc-finger</keyword>
<dbReference type="AlphaFoldDB" id="A0A0J1B063"/>
<dbReference type="EMBL" id="KQ087225">
    <property type="protein sequence ID" value="KLT40974.1"/>
    <property type="molecule type" value="Genomic_DNA"/>
</dbReference>
<accession>A0A0J1B063</accession>
<dbReference type="OrthoDB" id="1305878at2759"/>
<feature type="region of interest" description="Disordered" evidence="5">
    <location>
        <begin position="474"/>
        <end position="546"/>
    </location>
</feature>
<dbReference type="InterPro" id="IPR017907">
    <property type="entry name" value="Znf_RING_CS"/>
</dbReference>
<protein>
    <recommendedName>
        <fullName evidence="6">RING-type domain-containing protein</fullName>
    </recommendedName>
</protein>
<feature type="compositionally biased region" description="Basic and acidic residues" evidence="5">
    <location>
        <begin position="512"/>
        <end position="523"/>
    </location>
</feature>
<dbReference type="SUPFAM" id="SSF57850">
    <property type="entry name" value="RING/U-box"/>
    <property type="match status" value="1"/>
</dbReference>
<feature type="region of interest" description="Disordered" evidence="5">
    <location>
        <begin position="1"/>
        <end position="73"/>
    </location>
</feature>
<feature type="compositionally biased region" description="Polar residues" evidence="5">
    <location>
        <begin position="18"/>
        <end position="28"/>
    </location>
</feature>
<evidence type="ECO:0000313" key="7">
    <source>
        <dbReference type="EMBL" id="KLT40974.1"/>
    </source>
</evidence>
<dbReference type="GO" id="GO:0004842">
    <property type="term" value="F:ubiquitin-protein transferase activity"/>
    <property type="evidence" value="ECO:0007669"/>
    <property type="project" value="TreeGrafter"/>
</dbReference>
<keyword evidence="1" id="KW-0479">Metal-binding</keyword>
<feature type="compositionally biased region" description="Acidic residues" evidence="5">
    <location>
        <begin position="501"/>
        <end position="511"/>
    </location>
</feature>
<dbReference type="STRING" id="879819.A0A0J1B063"/>
<reference evidence="7 8" key="1">
    <citation type="submission" date="2015-03" db="EMBL/GenBank/DDBJ databases">
        <title>Genomics and transcriptomics of the oil-accumulating basidiomycete yeast T. oleaginosus allow insights into substrate utilization and the diverse evolutionary trajectories of mating systems in fungi.</title>
        <authorList>
            <consortium name="DOE Joint Genome Institute"/>
            <person name="Kourist R."/>
            <person name="Kracht O."/>
            <person name="Bracharz F."/>
            <person name="Lipzen A."/>
            <person name="Nolan M."/>
            <person name="Ohm R."/>
            <person name="Grigoriev I."/>
            <person name="Sun S."/>
            <person name="Heitman J."/>
            <person name="Bruck T."/>
            <person name="Nowrousian M."/>
        </authorList>
    </citation>
    <scope>NUCLEOTIDE SEQUENCE [LARGE SCALE GENOMIC DNA]</scope>
    <source>
        <strain evidence="7 8">IBC0246</strain>
    </source>
</reference>
<evidence type="ECO:0000256" key="1">
    <source>
        <dbReference type="ARBA" id="ARBA00022723"/>
    </source>
</evidence>
<evidence type="ECO:0000256" key="2">
    <source>
        <dbReference type="ARBA" id="ARBA00022771"/>
    </source>
</evidence>